<comment type="caution">
    <text evidence="1">The sequence shown here is derived from an EMBL/GenBank/DDBJ whole genome shotgun (WGS) entry which is preliminary data.</text>
</comment>
<proteinExistence type="predicted"/>
<dbReference type="AlphaFoldDB" id="A0AAW7Y0V0"/>
<gene>
    <name evidence="1" type="ORF">Q4568_05875</name>
</gene>
<organism evidence="1 2">
    <name type="scientific">Photobacterium sanguinicancri</name>
    <dbReference type="NCBI Taxonomy" id="875932"/>
    <lineage>
        <taxon>Bacteria</taxon>
        <taxon>Pseudomonadati</taxon>
        <taxon>Pseudomonadota</taxon>
        <taxon>Gammaproteobacteria</taxon>
        <taxon>Vibrionales</taxon>
        <taxon>Vibrionaceae</taxon>
        <taxon>Photobacterium</taxon>
    </lineage>
</organism>
<dbReference type="Proteomes" id="UP001170624">
    <property type="component" value="Unassembled WGS sequence"/>
</dbReference>
<evidence type="ECO:0000313" key="1">
    <source>
        <dbReference type="EMBL" id="MDO6542049.1"/>
    </source>
</evidence>
<evidence type="ECO:0000313" key="2">
    <source>
        <dbReference type="Proteomes" id="UP001170624"/>
    </source>
</evidence>
<name>A0AAW7Y0V0_9GAMM</name>
<sequence>MAVVTNCEGMKGFCTVKADKTQKCTVSVATVEPLADFIEVDEL</sequence>
<accession>A0AAW7Y0V0</accession>
<dbReference type="RefSeq" id="WP_281221757.1">
    <property type="nucleotide sequence ID" value="NZ_CANMLA010000001.1"/>
</dbReference>
<protein>
    <submittedName>
        <fullName evidence="1">Uncharacterized protein</fullName>
    </submittedName>
</protein>
<reference evidence="1" key="1">
    <citation type="submission" date="2023-07" db="EMBL/GenBank/DDBJ databases">
        <title>Genome content predicts the carbon catabolic preferences of heterotrophic bacteria.</title>
        <authorList>
            <person name="Gralka M."/>
        </authorList>
    </citation>
    <scope>NUCLEOTIDE SEQUENCE</scope>
    <source>
        <strain evidence="1">G2M05</strain>
    </source>
</reference>
<dbReference type="EMBL" id="JAUOPU010000004">
    <property type="protein sequence ID" value="MDO6542049.1"/>
    <property type="molecule type" value="Genomic_DNA"/>
</dbReference>